<proteinExistence type="predicted"/>
<gene>
    <name evidence="1" type="ORF">D9611_011364</name>
</gene>
<protein>
    <submittedName>
        <fullName evidence="1">Uncharacterized protein</fullName>
    </submittedName>
</protein>
<dbReference type="Proteomes" id="UP000541558">
    <property type="component" value="Unassembled WGS sequence"/>
</dbReference>
<evidence type="ECO:0000313" key="2">
    <source>
        <dbReference type="Proteomes" id="UP000541558"/>
    </source>
</evidence>
<name>A0A8H5F1K9_9AGAR</name>
<dbReference type="AlphaFoldDB" id="A0A8H5F1K9"/>
<dbReference type="OrthoDB" id="3145912at2759"/>
<evidence type="ECO:0000313" key="1">
    <source>
        <dbReference type="EMBL" id="KAF5320231.1"/>
    </source>
</evidence>
<dbReference type="EMBL" id="JAACJK010000170">
    <property type="protein sequence ID" value="KAF5320231.1"/>
    <property type="molecule type" value="Genomic_DNA"/>
</dbReference>
<accession>A0A8H5F1K9</accession>
<organism evidence="1 2">
    <name type="scientific">Ephemerocybe angulata</name>
    <dbReference type="NCBI Taxonomy" id="980116"/>
    <lineage>
        <taxon>Eukaryota</taxon>
        <taxon>Fungi</taxon>
        <taxon>Dikarya</taxon>
        <taxon>Basidiomycota</taxon>
        <taxon>Agaricomycotina</taxon>
        <taxon>Agaricomycetes</taxon>
        <taxon>Agaricomycetidae</taxon>
        <taxon>Agaricales</taxon>
        <taxon>Agaricineae</taxon>
        <taxon>Psathyrellaceae</taxon>
        <taxon>Ephemerocybe</taxon>
    </lineage>
</organism>
<reference evidence="1 2" key="1">
    <citation type="journal article" date="2020" name="ISME J.">
        <title>Uncovering the hidden diversity of litter-decomposition mechanisms in mushroom-forming fungi.</title>
        <authorList>
            <person name="Floudas D."/>
            <person name="Bentzer J."/>
            <person name="Ahren D."/>
            <person name="Johansson T."/>
            <person name="Persson P."/>
            <person name="Tunlid A."/>
        </authorList>
    </citation>
    <scope>NUCLEOTIDE SEQUENCE [LARGE SCALE GENOMIC DNA]</scope>
    <source>
        <strain evidence="1 2">CBS 175.51</strain>
    </source>
</reference>
<sequence length="333" mass="38183">MTSPPPSRTMNDTDAFRFGDLAEDIARLILEEVIEVDLKTGWAFARLCRGIQDWVEPVLYRHVYVDSIRTMKLLHRTILSHPSKEWYFFLKNVKSLAINSGCLYSCKAIVDILDACAGVKRLRMKARFNVVTIPWISNNVPPSSILCAQPAWNRLRPKHLEIQDELFWSSIGRQKHHFRTLSPPDVVRIRVWSWDTLRQLTSLTHLCIESVYASYGAEWMPLIVPHLPSALRVCVVFLGLVGGDPTPLADSALMIEEFMRADHRVVAALHGDEYRVWNRGAPGLKGKTIIRFNNREESGMITDDNFWRRAEEMVAKLRGEKTGLEEDMKDLTI</sequence>
<keyword evidence="2" id="KW-1185">Reference proteome</keyword>
<comment type="caution">
    <text evidence="1">The sequence shown here is derived from an EMBL/GenBank/DDBJ whole genome shotgun (WGS) entry which is preliminary data.</text>
</comment>